<feature type="domain" description="HTH merR-type" evidence="2">
    <location>
        <begin position="101"/>
        <end position="157"/>
    </location>
</feature>
<organism evidence="3">
    <name type="scientific">Desulfacinum infernum</name>
    <dbReference type="NCBI Taxonomy" id="35837"/>
    <lineage>
        <taxon>Bacteria</taxon>
        <taxon>Pseudomonadati</taxon>
        <taxon>Thermodesulfobacteriota</taxon>
        <taxon>Syntrophobacteria</taxon>
        <taxon>Syntrophobacterales</taxon>
        <taxon>Syntrophobacteraceae</taxon>
        <taxon>Desulfacinum</taxon>
    </lineage>
</organism>
<dbReference type="SUPFAM" id="SSF46955">
    <property type="entry name" value="Putative DNA-binding domain"/>
    <property type="match status" value="1"/>
</dbReference>
<dbReference type="GO" id="GO:0003677">
    <property type="term" value="F:DNA binding"/>
    <property type="evidence" value="ECO:0007669"/>
    <property type="project" value="InterPro"/>
</dbReference>
<name>A0A831ZWM0_9BACT</name>
<dbReference type="AlphaFoldDB" id="A0A831ZWM0"/>
<feature type="region of interest" description="Disordered" evidence="1">
    <location>
        <begin position="1"/>
        <end position="41"/>
    </location>
</feature>
<comment type="caution">
    <text evidence="3">The sequence shown here is derived from an EMBL/GenBank/DDBJ whole genome shotgun (WGS) entry which is preliminary data.</text>
</comment>
<dbReference type="InterPro" id="IPR009061">
    <property type="entry name" value="DNA-bd_dom_put_sf"/>
</dbReference>
<dbReference type="InterPro" id="IPR000551">
    <property type="entry name" value="MerR-type_HTH_dom"/>
</dbReference>
<dbReference type="GO" id="GO:0006355">
    <property type="term" value="P:regulation of DNA-templated transcription"/>
    <property type="evidence" value="ECO:0007669"/>
    <property type="project" value="InterPro"/>
</dbReference>
<protein>
    <submittedName>
        <fullName evidence="3">MerR family transcriptional regulator</fullName>
    </submittedName>
</protein>
<dbReference type="Gene3D" id="1.10.1660.10">
    <property type="match status" value="1"/>
</dbReference>
<evidence type="ECO:0000259" key="2">
    <source>
        <dbReference type="Pfam" id="PF13411"/>
    </source>
</evidence>
<evidence type="ECO:0000313" key="3">
    <source>
        <dbReference type="EMBL" id="HFK96317.1"/>
    </source>
</evidence>
<dbReference type="EMBL" id="DSTK01000012">
    <property type="protein sequence ID" value="HFK96317.1"/>
    <property type="molecule type" value="Genomic_DNA"/>
</dbReference>
<sequence length="273" mass="31166">MAASQTPSSMTTRTEMLALRGAGSDPRPRGEDRVEARKHHYGKKTVDTKNVIIYRAFMRREDLEKHKHCKELRAERLLEIVNGLVHEVAPAQPSSRIAETLSERTLRYYISKGLVDRPLAKEGTAALYGYRHILQLLALKRLQASYLPIKKIREIVPERSNAELEDIILGQDHEESSSMRAKALSYLATIARHESQQPKPFHGERMSLVFDEIPVVSCASEEPHNEAWQSWERIVLEDGIELHIRSDRRRTLSGRHLEGLGRKVMGLLKSLIP</sequence>
<proteinExistence type="predicted"/>
<evidence type="ECO:0000256" key="1">
    <source>
        <dbReference type="SAM" id="MobiDB-lite"/>
    </source>
</evidence>
<feature type="compositionally biased region" description="Polar residues" evidence="1">
    <location>
        <begin position="1"/>
        <end position="14"/>
    </location>
</feature>
<gene>
    <name evidence="3" type="ORF">ENS06_03205</name>
</gene>
<accession>A0A831ZWM0</accession>
<feature type="compositionally biased region" description="Basic and acidic residues" evidence="1">
    <location>
        <begin position="26"/>
        <end position="35"/>
    </location>
</feature>
<reference evidence="3" key="1">
    <citation type="journal article" date="2020" name="mSystems">
        <title>Genome- and Community-Level Interaction Insights into Carbon Utilization and Element Cycling Functions of Hydrothermarchaeota in Hydrothermal Sediment.</title>
        <authorList>
            <person name="Zhou Z."/>
            <person name="Liu Y."/>
            <person name="Xu W."/>
            <person name="Pan J."/>
            <person name="Luo Z.H."/>
            <person name="Li M."/>
        </authorList>
    </citation>
    <scope>NUCLEOTIDE SEQUENCE [LARGE SCALE GENOMIC DNA]</scope>
    <source>
        <strain evidence="3">SpSt-456</strain>
    </source>
</reference>
<dbReference type="CDD" id="cd00592">
    <property type="entry name" value="HTH_MerR-like"/>
    <property type="match status" value="1"/>
</dbReference>
<dbReference type="Pfam" id="PF13411">
    <property type="entry name" value="MerR_1"/>
    <property type="match status" value="1"/>
</dbReference>